<keyword evidence="1" id="KW-0255">Endonuclease</keyword>
<keyword evidence="1" id="KW-0378">Hydrolase</keyword>
<dbReference type="AlphaFoldDB" id="A0A5A7PMP0"/>
<gene>
    <name evidence="1" type="ORF">STAS_10217</name>
</gene>
<organism evidence="1 2">
    <name type="scientific">Striga asiatica</name>
    <name type="common">Asiatic witchweed</name>
    <name type="synonym">Buchnera asiatica</name>
    <dbReference type="NCBI Taxonomy" id="4170"/>
    <lineage>
        <taxon>Eukaryota</taxon>
        <taxon>Viridiplantae</taxon>
        <taxon>Streptophyta</taxon>
        <taxon>Embryophyta</taxon>
        <taxon>Tracheophyta</taxon>
        <taxon>Spermatophyta</taxon>
        <taxon>Magnoliopsida</taxon>
        <taxon>eudicotyledons</taxon>
        <taxon>Gunneridae</taxon>
        <taxon>Pentapetalae</taxon>
        <taxon>asterids</taxon>
        <taxon>lamiids</taxon>
        <taxon>Lamiales</taxon>
        <taxon>Orobanchaceae</taxon>
        <taxon>Buchnereae</taxon>
        <taxon>Striga</taxon>
    </lineage>
</organism>
<accession>A0A5A7PMP0</accession>
<proteinExistence type="predicted"/>
<evidence type="ECO:0000313" key="1">
    <source>
        <dbReference type="EMBL" id="GER34034.1"/>
    </source>
</evidence>
<keyword evidence="1" id="KW-0540">Nuclease</keyword>
<reference evidence="2" key="1">
    <citation type="journal article" date="2019" name="Curr. Biol.">
        <title>Genome Sequence of Striga asiatica Provides Insight into the Evolution of Plant Parasitism.</title>
        <authorList>
            <person name="Yoshida S."/>
            <person name="Kim S."/>
            <person name="Wafula E.K."/>
            <person name="Tanskanen J."/>
            <person name="Kim Y.M."/>
            <person name="Honaas L."/>
            <person name="Yang Z."/>
            <person name="Spallek T."/>
            <person name="Conn C.E."/>
            <person name="Ichihashi Y."/>
            <person name="Cheong K."/>
            <person name="Cui S."/>
            <person name="Der J.P."/>
            <person name="Gundlach H."/>
            <person name="Jiao Y."/>
            <person name="Hori C."/>
            <person name="Ishida J.K."/>
            <person name="Kasahara H."/>
            <person name="Kiba T."/>
            <person name="Kim M.S."/>
            <person name="Koo N."/>
            <person name="Laohavisit A."/>
            <person name="Lee Y.H."/>
            <person name="Lumba S."/>
            <person name="McCourt P."/>
            <person name="Mortimer J.C."/>
            <person name="Mutuku J.M."/>
            <person name="Nomura T."/>
            <person name="Sasaki-Sekimoto Y."/>
            <person name="Seto Y."/>
            <person name="Wang Y."/>
            <person name="Wakatake T."/>
            <person name="Sakakibara H."/>
            <person name="Demura T."/>
            <person name="Yamaguchi S."/>
            <person name="Yoneyama K."/>
            <person name="Manabe R.I."/>
            <person name="Nelson D.C."/>
            <person name="Schulman A.H."/>
            <person name="Timko M.P."/>
            <person name="dePamphilis C.W."/>
            <person name="Choi D."/>
            <person name="Shirasu K."/>
        </authorList>
    </citation>
    <scope>NUCLEOTIDE SEQUENCE [LARGE SCALE GENOMIC DNA]</scope>
    <source>
        <strain evidence="2">cv. UVA1</strain>
    </source>
</reference>
<keyword evidence="2" id="KW-1185">Reference proteome</keyword>
<evidence type="ECO:0000313" key="2">
    <source>
        <dbReference type="Proteomes" id="UP000325081"/>
    </source>
</evidence>
<name>A0A5A7PMP0_STRAF</name>
<dbReference type="GO" id="GO:0004519">
    <property type="term" value="F:endonuclease activity"/>
    <property type="evidence" value="ECO:0007669"/>
    <property type="project" value="UniProtKB-KW"/>
</dbReference>
<dbReference type="Proteomes" id="UP000325081">
    <property type="component" value="Unassembled WGS sequence"/>
</dbReference>
<dbReference type="EMBL" id="BKCP01004849">
    <property type="protein sequence ID" value="GER34034.1"/>
    <property type="molecule type" value="Genomic_DNA"/>
</dbReference>
<comment type="caution">
    <text evidence="1">The sequence shown here is derived from an EMBL/GenBank/DDBJ whole genome shotgun (WGS) entry which is preliminary data.</text>
</comment>
<protein>
    <submittedName>
        <fullName evidence="1">Flap structure-specific endonuclease</fullName>
    </submittedName>
</protein>
<sequence>MALLAGPRIMITWMRKLSILIFHRPHRFAFSPFTHNTFFLRTNKIFLNAADDAKWLEGINVQVTLTYWINAKFLHIKQHNHLRPRNFKHRRKILLKQANLAIRATLKAARGVGESLIEKIESTDEWGLDDWKGKCGIELRAQKALIFRFDHRALHSKRVLILFKEFGYSEDVVWIVW</sequence>